<dbReference type="SUPFAM" id="SSF46894">
    <property type="entry name" value="C-terminal effector domain of the bipartite response regulators"/>
    <property type="match status" value="1"/>
</dbReference>
<keyword evidence="4 6" id="KW-0238">DNA-binding</keyword>
<evidence type="ECO:0000313" key="8">
    <source>
        <dbReference type="EMBL" id="GAA4966149.1"/>
    </source>
</evidence>
<keyword evidence="9" id="KW-1185">Reference proteome</keyword>
<proteinExistence type="inferred from homology"/>
<dbReference type="InterPro" id="IPR016032">
    <property type="entry name" value="Sig_transdc_resp-reg_C-effctor"/>
</dbReference>
<evidence type="ECO:0000259" key="7">
    <source>
        <dbReference type="PROSITE" id="PS51755"/>
    </source>
</evidence>
<dbReference type="Pfam" id="PF03704">
    <property type="entry name" value="BTAD"/>
    <property type="match status" value="1"/>
</dbReference>
<evidence type="ECO:0000256" key="4">
    <source>
        <dbReference type="ARBA" id="ARBA00023125"/>
    </source>
</evidence>
<gene>
    <name evidence="8" type="ORF">GCM10023205_33380</name>
</gene>
<reference evidence="9" key="1">
    <citation type="journal article" date="2019" name="Int. J. Syst. Evol. Microbiol.">
        <title>The Global Catalogue of Microorganisms (GCM) 10K type strain sequencing project: providing services to taxonomists for standard genome sequencing and annotation.</title>
        <authorList>
            <consortium name="The Broad Institute Genomics Platform"/>
            <consortium name="The Broad Institute Genome Sequencing Center for Infectious Disease"/>
            <person name="Wu L."/>
            <person name="Ma J."/>
        </authorList>
    </citation>
    <scope>NUCLEOTIDE SEQUENCE [LARGE SCALE GENOMIC DNA]</scope>
    <source>
        <strain evidence="9">JCM 17986</strain>
    </source>
</reference>
<comment type="similarity">
    <text evidence="1">Belongs to the AfsR/DnrI/RedD regulatory family.</text>
</comment>
<evidence type="ECO:0000313" key="9">
    <source>
        <dbReference type="Proteomes" id="UP001500466"/>
    </source>
</evidence>
<evidence type="ECO:0000256" key="3">
    <source>
        <dbReference type="ARBA" id="ARBA00023015"/>
    </source>
</evidence>
<accession>A0ABP9HBB0</accession>
<evidence type="ECO:0000256" key="2">
    <source>
        <dbReference type="ARBA" id="ARBA00023012"/>
    </source>
</evidence>
<feature type="domain" description="OmpR/PhoB-type" evidence="7">
    <location>
        <begin position="22"/>
        <end position="120"/>
    </location>
</feature>
<dbReference type="InterPro" id="IPR036388">
    <property type="entry name" value="WH-like_DNA-bd_sf"/>
</dbReference>
<dbReference type="SMART" id="SM01043">
    <property type="entry name" value="BTAD"/>
    <property type="match status" value="1"/>
</dbReference>
<organism evidence="8 9">
    <name type="scientific">Yinghuangia aomiensis</name>
    <dbReference type="NCBI Taxonomy" id="676205"/>
    <lineage>
        <taxon>Bacteria</taxon>
        <taxon>Bacillati</taxon>
        <taxon>Actinomycetota</taxon>
        <taxon>Actinomycetes</taxon>
        <taxon>Kitasatosporales</taxon>
        <taxon>Streptomycetaceae</taxon>
        <taxon>Yinghuangia</taxon>
    </lineage>
</organism>
<name>A0ABP9HBB0_9ACTN</name>
<keyword evidence="5" id="KW-0804">Transcription</keyword>
<dbReference type="Gene3D" id="1.10.10.10">
    <property type="entry name" value="Winged helix-like DNA-binding domain superfamily/Winged helix DNA-binding domain"/>
    <property type="match status" value="1"/>
</dbReference>
<sequence length="285" mass="30546">MAEPAVAAAPRPGSAADDGNGAAVAILGALEVRPARPDGAAARDWLPVVGARPRSLLARLAAASGRVVLTERLLAEVWPEAPPAGRGKAVAQVVHRLRRLLGDRDGEFIATRPQGYELRVPDVEIDAAVARLLIERGRARLACGDADTATVLLGRALDLWRGEPYAGIECGGPSGVVARHGAHLSRLRVTALECRIDADLALRRYSEVIDELAYLIAGDPLYEPWWPRLMLSLDGAGRRADALYTYQRLRSLLVDGLGVEPGPEARRVHQRILAGDPPRRGCNCA</sequence>
<dbReference type="InterPro" id="IPR011990">
    <property type="entry name" value="TPR-like_helical_dom_sf"/>
</dbReference>
<dbReference type="PANTHER" id="PTHR35807:SF1">
    <property type="entry name" value="TRANSCRIPTIONAL REGULATOR REDD"/>
    <property type="match status" value="1"/>
</dbReference>
<dbReference type="InterPro" id="IPR001867">
    <property type="entry name" value="OmpR/PhoB-type_DNA-bd"/>
</dbReference>
<dbReference type="Proteomes" id="UP001500466">
    <property type="component" value="Unassembled WGS sequence"/>
</dbReference>
<dbReference type="SMART" id="SM00862">
    <property type="entry name" value="Trans_reg_C"/>
    <property type="match status" value="1"/>
</dbReference>
<dbReference type="CDD" id="cd15831">
    <property type="entry name" value="BTAD"/>
    <property type="match status" value="1"/>
</dbReference>
<feature type="DNA-binding region" description="OmpR/PhoB-type" evidence="6">
    <location>
        <begin position="22"/>
        <end position="120"/>
    </location>
</feature>
<dbReference type="EMBL" id="BAABHS010000010">
    <property type="protein sequence ID" value="GAA4966149.1"/>
    <property type="molecule type" value="Genomic_DNA"/>
</dbReference>
<protein>
    <recommendedName>
        <fullName evidence="7">OmpR/PhoB-type domain-containing protein</fullName>
    </recommendedName>
</protein>
<dbReference type="RefSeq" id="WP_345676271.1">
    <property type="nucleotide sequence ID" value="NZ_BAABHS010000010.1"/>
</dbReference>
<keyword evidence="2" id="KW-0902">Two-component regulatory system</keyword>
<evidence type="ECO:0000256" key="6">
    <source>
        <dbReference type="PROSITE-ProRule" id="PRU01091"/>
    </source>
</evidence>
<dbReference type="Gene3D" id="1.25.40.10">
    <property type="entry name" value="Tetratricopeptide repeat domain"/>
    <property type="match status" value="1"/>
</dbReference>
<keyword evidence="3" id="KW-0805">Transcription regulation</keyword>
<dbReference type="PROSITE" id="PS51755">
    <property type="entry name" value="OMPR_PHOB"/>
    <property type="match status" value="1"/>
</dbReference>
<dbReference type="Pfam" id="PF00486">
    <property type="entry name" value="Trans_reg_C"/>
    <property type="match status" value="1"/>
</dbReference>
<dbReference type="PANTHER" id="PTHR35807">
    <property type="entry name" value="TRANSCRIPTIONAL REGULATOR REDD-RELATED"/>
    <property type="match status" value="1"/>
</dbReference>
<comment type="caution">
    <text evidence="8">The sequence shown here is derived from an EMBL/GenBank/DDBJ whole genome shotgun (WGS) entry which is preliminary data.</text>
</comment>
<dbReference type="InterPro" id="IPR005158">
    <property type="entry name" value="BTAD"/>
</dbReference>
<dbReference type="SUPFAM" id="SSF48452">
    <property type="entry name" value="TPR-like"/>
    <property type="match status" value="1"/>
</dbReference>
<dbReference type="InterPro" id="IPR051677">
    <property type="entry name" value="AfsR-DnrI-RedD_regulator"/>
</dbReference>
<evidence type="ECO:0000256" key="1">
    <source>
        <dbReference type="ARBA" id="ARBA00005820"/>
    </source>
</evidence>
<evidence type="ECO:0000256" key="5">
    <source>
        <dbReference type="ARBA" id="ARBA00023163"/>
    </source>
</evidence>